<name>A0A1F5VXM0_9BACT</name>
<accession>A0A1F5VXM0</accession>
<evidence type="ECO:0000313" key="8">
    <source>
        <dbReference type="Proteomes" id="UP000178943"/>
    </source>
</evidence>
<keyword evidence="3 5" id="KW-0067">ATP-binding</keyword>
<organism evidence="7 8">
    <name type="scientific">Candidatus Fischerbacteria bacterium RBG_13_37_8</name>
    <dbReference type="NCBI Taxonomy" id="1817863"/>
    <lineage>
        <taxon>Bacteria</taxon>
        <taxon>Candidatus Fischeribacteriota</taxon>
    </lineage>
</organism>
<dbReference type="PRINTS" id="PR00830">
    <property type="entry name" value="ENDOLAPTASE"/>
</dbReference>
<dbReference type="GO" id="GO:0005737">
    <property type="term" value="C:cytoplasm"/>
    <property type="evidence" value="ECO:0007669"/>
    <property type="project" value="TreeGrafter"/>
</dbReference>
<evidence type="ECO:0000259" key="6">
    <source>
        <dbReference type="SMART" id="SM00382"/>
    </source>
</evidence>
<feature type="domain" description="AAA+ ATPase" evidence="6">
    <location>
        <begin position="437"/>
        <end position="573"/>
    </location>
</feature>
<dbReference type="InterPro" id="IPR027417">
    <property type="entry name" value="P-loop_NTPase"/>
</dbReference>
<dbReference type="PANTHER" id="PTHR23077:SF27">
    <property type="entry name" value="ATPASE FAMILY GENE 2 PROTEIN HOMOLOG A"/>
    <property type="match status" value="1"/>
</dbReference>
<dbReference type="EMBL" id="MFGW01000025">
    <property type="protein sequence ID" value="OGF68073.1"/>
    <property type="molecule type" value="Genomic_DNA"/>
</dbReference>
<evidence type="ECO:0000256" key="1">
    <source>
        <dbReference type="ARBA" id="ARBA00022737"/>
    </source>
</evidence>
<feature type="domain" description="AAA+ ATPase" evidence="6">
    <location>
        <begin position="165"/>
        <end position="301"/>
    </location>
</feature>
<comment type="caution">
    <text evidence="7">The sequence shown here is derived from an EMBL/GenBank/DDBJ whole genome shotgun (WGS) entry which is preliminary data.</text>
</comment>
<keyword evidence="4" id="KW-0175">Coiled coil</keyword>
<gene>
    <name evidence="7" type="ORF">A2Y62_13890</name>
</gene>
<dbReference type="Pfam" id="PF17862">
    <property type="entry name" value="AAA_lid_3"/>
    <property type="match status" value="2"/>
</dbReference>
<evidence type="ECO:0000313" key="7">
    <source>
        <dbReference type="EMBL" id="OGF68073.1"/>
    </source>
</evidence>
<protein>
    <recommendedName>
        <fullName evidence="6">AAA+ ATPase domain-containing protein</fullName>
    </recommendedName>
</protein>
<evidence type="ECO:0000256" key="2">
    <source>
        <dbReference type="ARBA" id="ARBA00022741"/>
    </source>
</evidence>
<keyword evidence="1" id="KW-0677">Repeat</keyword>
<evidence type="ECO:0000256" key="3">
    <source>
        <dbReference type="ARBA" id="ARBA00022840"/>
    </source>
</evidence>
<dbReference type="PROSITE" id="PS00674">
    <property type="entry name" value="AAA"/>
    <property type="match status" value="2"/>
</dbReference>
<dbReference type="Gene3D" id="1.10.8.60">
    <property type="match status" value="2"/>
</dbReference>
<reference evidence="7 8" key="1">
    <citation type="journal article" date="2016" name="Nat. Commun.">
        <title>Thousands of microbial genomes shed light on interconnected biogeochemical processes in an aquifer system.</title>
        <authorList>
            <person name="Anantharaman K."/>
            <person name="Brown C.T."/>
            <person name="Hug L.A."/>
            <person name="Sharon I."/>
            <person name="Castelle C.J."/>
            <person name="Probst A.J."/>
            <person name="Thomas B.C."/>
            <person name="Singh A."/>
            <person name="Wilkins M.J."/>
            <person name="Karaoz U."/>
            <person name="Brodie E.L."/>
            <person name="Williams K.H."/>
            <person name="Hubbard S.S."/>
            <person name="Banfield J.F."/>
        </authorList>
    </citation>
    <scope>NUCLEOTIDE SEQUENCE [LARGE SCALE GENOMIC DNA]</scope>
</reference>
<dbReference type="FunFam" id="3.40.50.300:FF:001025">
    <property type="entry name" value="ATPase family, AAA domain-containing 2B"/>
    <property type="match status" value="1"/>
</dbReference>
<dbReference type="InterPro" id="IPR041569">
    <property type="entry name" value="AAA_lid_3"/>
</dbReference>
<dbReference type="SMART" id="SM00382">
    <property type="entry name" value="AAA"/>
    <property type="match status" value="2"/>
</dbReference>
<dbReference type="PANTHER" id="PTHR23077">
    <property type="entry name" value="AAA-FAMILY ATPASE"/>
    <property type="match status" value="1"/>
</dbReference>
<dbReference type="Proteomes" id="UP000178943">
    <property type="component" value="Unassembled WGS sequence"/>
</dbReference>
<dbReference type="InterPro" id="IPR003593">
    <property type="entry name" value="AAA+_ATPase"/>
</dbReference>
<evidence type="ECO:0000256" key="4">
    <source>
        <dbReference type="ARBA" id="ARBA00023054"/>
    </source>
</evidence>
<dbReference type="InterPro" id="IPR003960">
    <property type="entry name" value="ATPase_AAA_CS"/>
</dbReference>
<dbReference type="GO" id="GO:0005524">
    <property type="term" value="F:ATP binding"/>
    <property type="evidence" value="ECO:0007669"/>
    <property type="project" value="UniProtKB-KW"/>
</dbReference>
<dbReference type="GO" id="GO:0016887">
    <property type="term" value="F:ATP hydrolysis activity"/>
    <property type="evidence" value="ECO:0007669"/>
    <property type="project" value="InterPro"/>
</dbReference>
<comment type="similarity">
    <text evidence="5">Belongs to the AAA ATPase family.</text>
</comment>
<dbReference type="SUPFAM" id="SSF52540">
    <property type="entry name" value="P-loop containing nucleoside triphosphate hydrolases"/>
    <property type="match status" value="2"/>
</dbReference>
<dbReference type="AlphaFoldDB" id="A0A1F5VXM0"/>
<sequence length="664" mass="73791">MNLERRCGAMIKGITYHKDNCIEIDPCLLNDVSAAAGDIIEIEPLKPEQATHIKVAVSKSDLSQHEVQNLCRTYLLRHPLSSGQKKLIYLFTGEKITIEILEVKPHDLAIYSNATELIIDTCRTALSTGGLDEVGGLEYEKKIIKERILLPLLHSDFFVMHGIRPPRGILLCGPPGCGKTMIAKALSQEIEANYIELSGPEVFNPFYGESEKAVRDAFKKAKEKTPAILLIDEIDSIGSARSSMRGELERRLVTTLLTEMDGLRNLGNVIVVGTTNTPDVLDAALRRPGRFDYEIHIGIPDKRARHDILLKQTKHMSIAQDVDMAEIARKTHGFVGADLMLLCREAAFEALTARYSIHELKELNVEKTKDLSISMQEFENALKKVKPSALREFAVEVPTNLSWKNIGGVTEIKETIIQEIVKVLKNPEAFEKVGITPVKGILLYGPPGTGKTLIARVLANEAEANFISVKGPEVLSKWFGESEQRIRKLFAKARESSPCIIFFDEIDAISAARGKYVNDAGDRVVNQLLTEMDGFETGSHVCVIAATNRVELIDPAFLRPGRFDYQIMVPLPDEAGMAEIYKIHLRSKPLADTIDISMLVKQSKQFSGAHIAEVCRRAALSAFRENNFDADATRVTMKHLLHAINIVAHTIDEVEKPKIGFSQK</sequence>
<dbReference type="InterPro" id="IPR050168">
    <property type="entry name" value="AAA_ATPase_domain"/>
</dbReference>
<keyword evidence="2 5" id="KW-0547">Nucleotide-binding</keyword>
<proteinExistence type="inferred from homology"/>
<dbReference type="Gene3D" id="3.40.50.300">
    <property type="entry name" value="P-loop containing nucleotide triphosphate hydrolases"/>
    <property type="match status" value="2"/>
</dbReference>
<dbReference type="Pfam" id="PF00004">
    <property type="entry name" value="AAA"/>
    <property type="match status" value="2"/>
</dbReference>
<dbReference type="STRING" id="1817863.A2Y62_13890"/>
<evidence type="ECO:0000256" key="5">
    <source>
        <dbReference type="RuleBase" id="RU003651"/>
    </source>
</evidence>
<dbReference type="FunFam" id="3.40.50.300:FF:000018">
    <property type="entry name" value="Cell division control 48"/>
    <property type="match status" value="1"/>
</dbReference>
<dbReference type="InterPro" id="IPR003959">
    <property type="entry name" value="ATPase_AAA_core"/>
</dbReference>